<evidence type="ECO:0000313" key="9">
    <source>
        <dbReference type="EMBL" id="GAA1263013.1"/>
    </source>
</evidence>
<proteinExistence type="inferred from homology"/>
<reference evidence="10" key="1">
    <citation type="journal article" date="2019" name="Int. J. Syst. Evol. Microbiol.">
        <title>The Global Catalogue of Microorganisms (GCM) 10K type strain sequencing project: providing services to taxonomists for standard genome sequencing and annotation.</title>
        <authorList>
            <consortium name="The Broad Institute Genomics Platform"/>
            <consortium name="The Broad Institute Genome Sequencing Center for Infectious Disease"/>
            <person name="Wu L."/>
            <person name="Ma J."/>
        </authorList>
    </citation>
    <scope>NUCLEOTIDE SEQUENCE [LARGE SCALE GENOMIC DNA]</scope>
    <source>
        <strain evidence="10">JCM 13004</strain>
    </source>
</reference>
<dbReference type="RefSeq" id="WP_344445292.1">
    <property type="nucleotide sequence ID" value="NZ_BAAALF010000155.1"/>
</dbReference>
<comment type="similarity">
    <text evidence="7">Belongs to the binding-protein-dependent transport system permease family.</text>
</comment>
<keyword evidence="6 7" id="KW-0472">Membrane</keyword>
<evidence type="ECO:0000256" key="4">
    <source>
        <dbReference type="ARBA" id="ARBA00022692"/>
    </source>
</evidence>
<evidence type="ECO:0000256" key="5">
    <source>
        <dbReference type="ARBA" id="ARBA00022989"/>
    </source>
</evidence>
<dbReference type="Gene3D" id="1.10.3720.10">
    <property type="entry name" value="MetI-like"/>
    <property type="match status" value="1"/>
</dbReference>
<evidence type="ECO:0000256" key="3">
    <source>
        <dbReference type="ARBA" id="ARBA00022475"/>
    </source>
</evidence>
<feature type="transmembrane region" description="Helical" evidence="7">
    <location>
        <begin position="31"/>
        <end position="50"/>
    </location>
</feature>
<evidence type="ECO:0000256" key="6">
    <source>
        <dbReference type="ARBA" id="ARBA00023136"/>
    </source>
</evidence>
<feature type="transmembrane region" description="Helical" evidence="7">
    <location>
        <begin position="62"/>
        <end position="84"/>
    </location>
</feature>
<feature type="transmembrane region" description="Helical" evidence="7">
    <location>
        <begin position="155"/>
        <end position="174"/>
    </location>
</feature>
<organism evidence="9 10">
    <name type="scientific">Kitasatospora nipponensis</name>
    <dbReference type="NCBI Taxonomy" id="258049"/>
    <lineage>
        <taxon>Bacteria</taxon>
        <taxon>Bacillati</taxon>
        <taxon>Actinomycetota</taxon>
        <taxon>Actinomycetes</taxon>
        <taxon>Kitasatosporales</taxon>
        <taxon>Streptomycetaceae</taxon>
        <taxon>Kitasatospora</taxon>
    </lineage>
</organism>
<feature type="transmembrane region" description="Helical" evidence="7">
    <location>
        <begin position="255"/>
        <end position="277"/>
    </location>
</feature>
<evidence type="ECO:0000313" key="10">
    <source>
        <dbReference type="Proteomes" id="UP001500037"/>
    </source>
</evidence>
<feature type="transmembrane region" description="Helical" evidence="7">
    <location>
        <begin position="212"/>
        <end position="234"/>
    </location>
</feature>
<evidence type="ECO:0000256" key="2">
    <source>
        <dbReference type="ARBA" id="ARBA00022448"/>
    </source>
</evidence>
<dbReference type="InterPro" id="IPR051393">
    <property type="entry name" value="ABC_transporter_permease"/>
</dbReference>
<keyword evidence="10" id="KW-1185">Reference proteome</keyword>
<keyword evidence="4 7" id="KW-0812">Transmembrane</keyword>
<evidence type="ECO:0000256" key="1">
    <source>
        <dbReference type="ARBA" id="ARBA00004651"/>
    </source>
</evidence>
<name>A0ABP4HIK9_9ACTN</name>
<dbReference type="PANTHER" id="PTHR30193:SF18">
    <property type="entry name" value="OSMOPROTECTIVE COMPOUNDS UPTAKE PERMEASE PROTEIN GGTC"/>
    <property type="match status" value="1"/>
</dbReference>
<keyword evidence="2 7" id="KW-0813">Transport</keyword>
<keyword evidence="5 7" id="KW-1133">Transmembrane helix</keyword>
<keyword evidence="3" id="KW-1003">Cell membrane</keyword>
<comment type="caution">
    <text evidence="9">The sequence shown here is derived from an EMBL/GenBank/DDBJ whole genome shotgun (WGS) entry which is preliminary data.</text>
</comment>
<dbReference type="SUPFAM" id="SSF161098">
    <property type="entry name" value="MetI-like"/>
    <property type="match status" value="1"/>
</dbReference>
<dbReference type="InterPro" id="IPR000515">
    <property type="entry name" value="MetI-like"/>
</dbReference>
<comment type="subcellular location">
    <subcellularLocation>
        <location evidence="1 7">Cell membrane</location>
        <topology evidence="1 7">Multi-pass membrane protein</topology>
    </subcellularLocation>
</comment>
<feature type="domain" description="ABC transmembrane type-1" evidence="8">
    <location>
        <begin position="118"/>
        <end position="332"/>
    </location>
</feature>
<evidence type="ECO:0000256" key="7">
    <source>
        <dbReference type="RuleBase" id="RU363032"/>
    </source>
</evidence>
<dbReference type="EMBL" id="BAAALF010000155">
    <property type="protein sequence ID" value="GAA1263013.1"/>
    <property type="molecule type" value="Genomic_DNA"/>
</dbReference>
<dbReference type="Pfam" id="PF00528">
    <property type="entry name" value="BPD_transp_1"/>
    <property type="match status" value="1"/>
</dbReference>
<feature type="transmembrane region" description="Helical" evidence="7">
    <location>
        <begin position="317"/>
        <end position="336"/>
    </location>
</feature>
<feature type="transmembrane region" description="Helical" evidence="7">
    <location>
        <begin position="122"/>
        <end position="143"/>
    </location>
</feature>
<dbReference type="CDD" id="cd06261">
    <property type="entry name" value="TM_PBP2"/>
    <property type="match status" value="1"/>
</dbReference>
<dbReference type="Proteomes" id="UP001500037">
    <property type="component" value="Unassembled WGS sequence"/>
</dbReference>
<dbReference type="PROSITE" id="PS50928">
    <property type="entry name" value="ABC_TM1"/>
    <property type="match status" value="1"/>
</dbReference>
<gene>
    <name evidence="9" type="ORF">GCM10009665_60790</name>
</gene>
<dbReference type="InterPro" id="IPR035906">
    <property type="entry name" value="MetI-like_sf"/>
</dbReference>
<evidence type="ECO:0000259" key="8">
    <source>
        <dbReference type="PROSITE" id="PS50928"/>
    </source>
</evidence>
<dbReference type="PANTHER" id="PTHR30193">
    <property type="entry name" value="ABC TRANSPORTER PERMEASE PROTEIN"/>
    <property type="match status" value="1"/>
</dbReference>
<accession>A0ABP4HIK9</accession>
<sequence length="345" mass="37553">MPVTGARLVAGALGARPLADSAWSDAALKLGNSLGAIAGFLGILLLVFFAAGRASGRLSRPLAIAVMLGPAVLLLLVGLVVPLIRTVFLSFQNADSTRFLGAGNYGWVFTTDYIHQVLLNTLLWLVVAPIAATGLGLVLALLVDRMRWQGFYKSLVFLPMAVSLVGASIIWKFVYETRDTAQPQIGLLSQLAIWLGWKHPPNWILSHPLNDYLLMVVMVWVQTGFAMVVLSAAIKAIPDEVTEAARLDGARGLRLFWYVTVPMIRTTLIVVLTTVMITTLKAFDIVRTMTGGNFGTQVLANEMYSQSFVQFNVGRGSALAVILFLAVLPLVGYNIVQLRKERTIR</sequence>
<protein>
    <submittedName>
        <fullName evidence="9">Sugar ABC transporter permease</fullName>
    </submittedName>
</protein>